<name>A0DGT3_PARTE</name>
<keyword evidence="2" id="KW-1185">Reference proteome</keyword>
<dbReference type="KEGG" id="ptm:GSPATT00002379001"/>
<proteinExistence type="predicted"/>
<protein>
    <submittedName>
        <fullName evidence="1">Uncharacterized protein</fullName>
    </submittedName>
</protein>
<evidence type="ECO:0000313" key="1">
    <source>
        <dbReference type="EMBL" id="CAK82250.1"/>
    </source>
</evidence>
<dbReference type="EMBL" id="CT868429">
    <property type="protein sequence ID" value="CAK82250.1"/>
    <property type="molecule type" value="Genomic_DNA"/>
</dbReference>
<dbReference type="GeneID" id="5035432"/>
<dbReference type="Proteomes" id="UP000000600">
    <property type="component" value="Unassembled WGS sequence"/>
</dbReference>
<organism evidence="1 2">
    <name type="scientific">Paramecium tetraurelia</name>
    <dbReference type="NCBI Taxonomy" id="5888"/>
    <lineage>
        <taxon>Eukaryota</taxon>
        <taxon>Sar</taxon>
        <taxon>Alveolata</taxon>
        <taxon>Ciliophora</taxon>
        <taxon>Intramacronucleata</taxon>
        <taxon>Oligohymenophorea</taxon>
        <taxon>Peniculida</taxon>
        <taxon>Parameciidae</taxon>
        <taxon>Paramecium</taxon>
    </lineage>
</organism>
<reference evidence="1 2" key="1">
    <citation type="journal article" date="2006" name="Nature">
        <title>Global trends of whole-genome duplications revealed by the ciliate Paramecium tetraurelia.</title>
        <authorList>
            <consortium name="Genoscope"/>
            <person name="Aury J.-M."/>
            <person name="Jaillon O."/>
            <person name="Duret L."/>
            <person name="Noel B."/>
            <person name="Jubin C."/>
            <person name="Porcel B.M."/>
            <person name="Segurens B."/>
            <person name="Daubin V."/>
            <person name="Anthouard V."/>
            <person name="Aiach N."/>
            <person name="Arnaiz O."/>
            <person name="Billaut A."/>
            <person name="Beisson J."/>
            <person name="Blanc I."/>
            <person name="Bouhouche K."/>
            <person name="Camara F."/>
            <person name="Duharcourt S."/>
            <person name="Guigo R."/>
            <person name="Gogendeau D."/>
            <person name="Katinka M."/>
            <person name="Keller A.-M."/>
            <person name="Kissmehl R."/>
            <person name="Klotz C."/>
            <person name="Koll F."/>
            <person name="Le Moue A."/>
            <person name="Lepere C."/>
            <person name="Malinsky S."/>
            <person name="Nowacki M."/>
            <person name="Nowak J.K."/>
            <person name="Plattner H."/>
            <person name="Poulain J."/>
            <person name="Ruiz F."/>
            <person name="Serrano V."/>
            <person name="Zagulski M."/>
            <person name="Dessen P."/>
            <person name="Betermier M."/>
            <person name="Weissenbach J."/>
            <person name="Scarpelli C."/>
            <person name="Schachter V."/>
            <person name="Sperling L."/>
            <person name="Meyer E."/>
            <person name="Cohen J."/>
            <person name="Wincker P."/>
        </authorList>
    </citation>
    <scope>NUCLEOTIDE SEQUENCE [LARGE SCALE GENOMIC DNA]</scope>
    <source>
        <strain evidence="1 2">Stock d4-2</strain>
    </source>
</reference>
<dbReference type="RefSeq" id="XP_001449647.1">
    <property type="nucleotide sequence ID" value="XM_001449610.1"/>
</dbReference>
<dbReference type="AlphaFoldDB" id="A0DGT3"/>
<dbReference type="InParanoid" id="A0DGT3"/>
<dbReference type="HOGENOM" id="CLU_3208781_0_0_1"/>
<accession>A0DGT3</accession>
<sequence>MVSVDEEGLIAGFYMGILDCAVRNSRNDSKIDPKVLENLSLQARM</sequence>
<gene>
    <name evidence="1" type="ORF">GSPATT00002379001</name>
</gene>
<evidence type="ECO:0000313" key="2">
    <source>
        <dbReference type="Proteomes" id="UP000000600"/>
    </source>
</evidence>